<accession>A0A517SJX0</accession>
<evidence type="ECO:0000256" key="1">
    <source>
        <dbReference type="ARBA" id="ARBA00007569"/>
    </source>
</evidence>
<organism evidence="5 6">
    <name type="scientific">Caulifigura coniformis</name>
    <dbReference type="NCBI Taxonomy" id="2527983"/>
    <lineage>
        <taxon>Bacteria</taxon>
        <taxon>Pseudomonadati</taxon>
        <taxon>Planctomycetota</taxon>
        <taxon>Planctomycetia</taxon>
        <taxon>Planctomycetales</taxon>
        <taxon>Planctomycetaceae</taxon>
        <taxon>Caulifigura</taxon>
    </lineage>
</organism>
<keyword evidence="3" id="KW-1003">Cell membrane</keyword>
<feature type="domain" description="NADH:ubiquinone oxidoreductase 30kDa subunit" evidence="4">
    <location>
        <begin position="30"/>
        <end position="168"/>
    </location>
</feature>
<dbReference type="PANTHER" id="PTHR10884">
    <property type="entry name" value="NADH DEHYDROGENASE UBIQUINONE IRON-SULFUR PROTEIN 3"/>
    <property type="match status" value="1"/>
</dbReference>
<dbReference type="GO" id="GO:0008137">
    <property type="term" value="F:NADH dehydrogenase (ubiquinone) activity"/>
    <property type="evidence" value="ECO:0007669"/>
    <property type="project" value="InterPro"/>
</dbReference>
<keyword evidence="2 3" id="KW-0813">Transport</keyword>
<comment type="function">
    <text evidence="3">NDH-1 shuttles electrons from NADH, via FMN and iron-sulfur (Fe-S) centers, to quinones in the respiratory chain. The immediate electron acceptor for the enzyme in this species is believed to be ubiquinone. Couples the redox reaction to proton translocation (for every two electrons transferred, four hydrogen ions are translocated across the cytoplasmic membrane), and thus conserves the redox energy in a proton gradient.</text>
</comment>
<comment type="subcellular location">
    <subcellularLocation>
        <location evidence="3">Cell membrane</location>
        <topology evidence="3">Peripheral membrane protein</topology>
        <orientation evidence="3">Cytoplasmic side</orientation>
    </subcellularLocation>
</comment>
<dbReference type="InParanoid" id="A0A517SJX0"/>
<reference evidence="5 6" key="1">
    <citation type="submission" date="2019-02" db="EMBL/GenBank/DDBJ databases">
        <title>Deep-cultivation of Planctomycetes and their phenomic and genomic characterization uncovers novel biology.</title>
        <authorList>
            <person name="Wiegand S."/>
            <person name="Jogler M."/>
            <person name="Boedeker C."/>
            <person name="Pinto D."/>
            <person name="Vollmers J."/>
            <person name="Rivas-Marin E."/>
            <person name="Kohn T."/>
            <person name="Peeters S.H."/>
            <person name="Heuer A."/>
            <person name="Rast P."/>
            <person name="Oberbeckmann S."/>
            <person name="Bunk B."/>
            <person name="Jeske O."/>
            <person name="Meyerdierks A."/>
            <person name="Storesund J.E."/>
            <person name="Kallscheuer N."/>
            <person name="Luecker S."/>
            <person name="Lage O.M."/>
            <person name="Pohl T."/>
            <person name="Merkel B.J."/>
            <person name="Hornburger P."/>
            <person name="Mueller R.-W."/>
            <person name="Bruemmer F."/>
            <person name="Labrenz M."/>
            <person name="Spormann A.M."/>
            <person name="Op den Camp H."/>
            <person name="Overmann J."/>
            <person name="Amann R."/>
            <person name="Jetten M.S.M."/>
            <person name="Mascher T."/>
            <person name="Medema M.H."/>
            <person name="Devos D.P."/>
            <person name="Kaster A.-K."/>
            <person name="Ovreas L."/>
            <person name="Rohde M."/>
            <person name="Galperin M.Y."/>
            <person name="Jogler C."/>
        </authorList>
    </citation>
    <scope>NUCLEOTIDE SEQUENCE [LARGE SCALE GENOMIC DNA]</scope>
    <source>
        <strain evidence="5 6">Pan44</strain>
    </source>
</reference>
<dbReference type="Proteomes" id="UP000315700">
    <property type="component" value="Chromosome"/>
</dbReference>
<dbReference type="KEGG" id="ccos:Pan44_44750"/>
<dbReference type="InterPro" id="IPR010218">
    <property type="entry name" value="NADH_DH_suC"/>
</dbReference>
<evidence type="ECO:0000256" key="2">
    <source>
        <dbReference type="ARBA" id="ARBA00022448"/>
    </source>
</evidence>
<protein>
    <recommendedName>
        <fullName evidence="3">NADH-quinone oxidoreductase subunit C</fullName>
        <ecNumber evidence="3">7.1.1.-</ecNumber>
    </recommendedName>
    <alternativeName>
        <fullName evidence="3">NADH dehydrogenase I subunit C</fullName>
    </alternativeName>
    <alternativeName>
        <fullName evidence="3">NDH-1 subunit C</fullName>
    </alternativeName>
</protein>
<dbReference type="Gene3D" id="3.30.460.80">
    <property type="entry name" value="NADH:ubiquinone oxidoreductase, 30kDa subunit"/>
    <property type="match status" value="1"/>
</dbReference>
<name>A0A517SJX0_9PLAN</name>
<dbReference type="GO" id="GO:0048038">
    <property type="term" value="F:quinone binding"/>
    <property type="evidence" value="ECO:0007669"/>
    <property type="project" value="UniProtKB-KW"/>
</dbReference>
<proteinExistence type="inferred from homology"/>
<dbReference type="GO" id="GO:0050136">
    <property type="term" value="F:NADH dehydrogenase (quinone) (non-electrogenic) activity"/>
    <property type="evidence" value="ECO:0007669"/>
    <property type="project" value="UniProtKB-UniRule"/>
</dbReference>
<keyword evidence="3" id="KW-1278">Translocase</keyword>
<dbReference type="Pfam" id="PF00329">
    <property type="entry name" value="Complex1_30kDa"/>
    <property type="match status" value="1"/>
</dbReference>
<keyword evidence="3" id="KW-0830">Ubiquinone</keyword>
<comment type="similarity">
    <text evidence="1 3">Belongs to the complex I 30 kDa subunit family.</text>
</comment>
<keyword evidence="3" id="KW-0874">Quinone</keyword>
<dbReference type="SUPFAM" id="SSF143243">
    <property type="entry name" value="Nqo5-like"/>
    <property type="match status" value="1"/>
</dbReference>
<evidence type="ECO:0000313" key="6">
    <source>
        <dbReference type="Proteomes" id="UP000315700"/>
    </source>
</evidence>
<dbReference type="RefSeq" id="WP_145033896.1">
    <property type="nucleotide sequence ID" value="NZ_CP036271.1"/>
</dbReference>
<evidence type="ECO:0000256" key="3">
    <source>
        <dbReference type="HAMAP-Rule" id="MF_01357"/>
    </source>
</evidence>
<dbReference type="PANTHER" id="PTHR10884:SF14">
    <property type="entry name" value="NADH DEHYDROGENASE [UBIQUINONE] IRON-SULFUR PROTEIN 3, MITOCHONDRIAL"/>
    <property type="match status" value="1"/>
</dbReference>
<gene>
    <name evidence="5" type="primary">nuoC1</name>
    <name evidence="3" type="synonym">nuoC</name>
    <name evidence="5" type="ORF">Pan44_44750</name>
</gene>
<dbReference type="InterPro" id="IPR037232">
    <property type="entry name" value="NADH_quin_OxRdtase_su_C/D-like"/>
</dbReference>
<dbReference type="EMBL" id="CP036271">
    <property type="protein sequence ID" value="QDT56421.1"/>
    <property type="molecule type" value="Genomic_DNA"/>
</dbReference>
<comment type="subunit">
    <text evidence="3">NDH-1 is composed of 14 different subunits. Subunits NuoB, C, D, E, F, and G constitute the peripheral sector of the complex.</text>
</comment>
<dbReference type="GO" id="GO:0005886">
    <property type="term" value="C:plasma membrane"/>
    <property type="evidence" value="ECO:0007669"/>
    <property type="project" value="UniProtKB-SubCell"/>
</dbReference>
<keyword evidence="3" id="KW-0472">Membrane</keyword>
<comment type="catalytic activity">
    <reaction evidence="3">
        <text>a quinone + NADH + 5 H(+)(in) = a quinol + NAD(+) + 4 H(+)(out)</text>
        <dbReference type="Rhea" id="RHEA:57888"/>
        <dbReference type="ChEBI" id="CHEBI:15378"/>
        <dbReference type="ChEBI" id="CHEBI:24646"/>
        <dbReference type="ChEBI" id="CHEBI:57540"/>
        <dbReference type="ChEBI" id="CHEBI:57945"/>
        <dbReference type="ChEBI" id="CHEBI:132124"/>
    </reaction>
</comment>
<dbReference type="AlphaFoldDB" id="A0A517SJX0"/>
<dbReference type="OrthoDB" id="9803286at2"/>
<keyword evidence="3" id="KW-0520">NAD</keyword>
<dbReference type="EC" id="7.1.1.-" evidence="3"/>
<evidence type="ECO:0000313" key="5">
    <source>
        <dbReference type="EMBL" id="QDT56421.1"/>
    </source>
</evidence>
<sequence>MTINEIAVALSDRFGDRIKDLNNEATDPWVEVAAEGWDEVALFLRDDERLKLDSLCDLTAVDYCEPDPKKQAKFGHDEHLEVVFHLYSFVHRHRATIKVKLPRWKDGVVGELPACPSVAHVWAIADWHEREAYDLLGIDFTGHPNLQRILCVEDWVGHPLRKDYEFPKEYHGIRN</sequence>
<dbReference type="HAMAP" id="MF_01357">
    <property type="entry name" value="NDH1_NuoC"/>
    <property type="match status" value="1"/>
</dbReference>
<dbReference type="InterPro" id="IPR001268">
    <property type="entry name" value="NADH_UbQ_OxRdtase_30kDa_su"/>
</dbReference>
<evidence type="ECO:0000259" key="4">
    <source>
        <dbReference type="Pfam" id="PF00329"/>
    </source>
</evidence>
<keyword evidence="5" id="KW-0560">Oxidoreductase</keyword>
<keyword evidence="6" id="KW-1185">Reference proteome</keyword>